<reference evidence="3" key="4">
    <citation type="submission" date="2025-09" db="UniProtKB">
        <authorList>
            <consortium name="Ensembl"/>
        </authorList>
    </citation>
    <scope>IDENTIFICATION</scope>
</reference>
<dbReference type="InterPro" id="IPR036179">
    <property type="entry name" value="Ig-like_dom_sf"/>
</dbReference>
<dbReference type="Proteomes" id="UP000007267">
    <property type="component" value="Unassembled WGS sequence"/>
</dbReference>
<feature type="domain" description="Ig-like" evidence="2">
    <location>
        <begin position="328"/>
        <end position="424"/>
    </location>
</feature>
<dbReference type="PROSITE" id="PS00290">
    <property type="entry name" value="IG_MHC"/>
    <property type="match status" value="3"/>
</dbReference>
<dbReference type="FunFam" id="2.60.40.10:FF:000998">
    <property type="entry name" value="Immunoglobulin heavy constant epsilon"/>
    <property type="match status" value="1"/>
</dbReference>
<keyword evidence="1" id="KW-0393">Immunoglobulin domain</keyword>
<dbReference type="OMA" id="CISDSIQ"/>
<evidence type="ECO:0000313" key="4">
    <source>
        <dbReference type="Proteomes" id="UP000007267"/>
    </source>
</evidence>
<reference evidence="4" key="1">
    <citation type="submission" date="2011-10" db="EMBL/GenBank/DDBJ databases">
        <authorList>
            <consortium name="Soft-shell Turtle Genome Consortium"/>
        </authorList>
    </citation>
    <scope>NUCLEOTIDE SEQUENCE [LARGE SCALE GENOMIC DNA]</scope>
    <source>
        <strain evidence="4">Daiwa-1</strain>
    </source>
</reference>
<dbReference type="InterPro" id="IPR013783">
    <property type="entry name" value="Ig-like_fold"/>
</dbReference>
<reference evidence="3" key="3">
    <citation type="submission" date="2025-08" db="UniProtKB">
        <authorList>
            <consortium name="Ensembl"/>
        </authorList>
    </citation>
    <scope>IDENTIFICATION</scope>
</reference>
<dbReference type="Ensembl" id="ENSPSIT00000018489.1">
    <property type="protein sequence ID" value="ENSPSIP00000018403.1"/>
    <property type="gene ID" value="ENSPSIG00000016354.1"/>
</dbReference>
<evidence type="ECO:0000259" key="2">
    <source>
        <dbReference type="PROSITE" id="PS50835"/>
    </source>
</evidence>
<feature type="domain" description="Ig-like" evidence="2">
    <location>
        <begin position="115"/>
        <end position="206"/>
    </location>
</feature>
<dbReference type="FunFam" id="2.60.40.10:FF:000463">
    <property type="entry name" value="Immunoglobulin heavy constant gamma 1"/>
    <property type="match status" value="1"/>
</dbReference>
<dbReference type="SUPFAM" id="SSF48726">
    <property type="entry name" value="Immunoglobulin"/>
    <property type="match status" value="4"/>
</dbReference>
<dbReference type="SMART" id="SM00407">
    <property type="entry name" value="IGc1"/>
    <property type="match status" value="4"/>
</dbReference>
<evidence type="ECO:0000256" key="1">
    <source>
        <dbReference type="ARBA" id="ARBA00023319"/>
    </source>
</evidence>
<reference evidence="4" key="2">
    <citation type="journal article" date="2013" name="Nat. Genet.">
        <title>The draft genomes of soft-shell turtle and green sea turtle yield insights into the development and evolution of the turtle-specific body plan.</title>
        <authorList>
            <person name="Wang Z."/>
            <person name="Pascual-Anaya J."/>
            <person name="Zadissa A."/>
            <person name="Li W."/>
            <person name="Niimura Y."/>
            <person name="Huang Z."/>
            <person name="Li C."/>
            <person name="White S."/>
            <person name="Xiong Z."/>
            <person name="Fang D."/>
            <person name="Wang B."/>
            <person name="Ming Y."/>
            <person name="Chen Y."/>
            <person name="Zheng Y."/>
            <person name="Kuraku S."/>
            <person name="Pignatelli M."/>
            <person name="Herrero J."/>
            <person name="Beal K."/>
            <person name="Nozawa M."/>
            <person name="Li Q."/>
            <person name="Wang J."/>
            <person name="Zhang H."/>
            <person name="Yu L."/>
            <person name="Shigenobu S."/>
            <person name="Wang J."/>
            <person name="Liu J."/>
            <person name="Flicek P."/>
            <person name="Searle S."/>
            <person name="Wang J."/>
            <person name="Kuratani S."/>
            <person name="Yin Y."/>
            <person name="Aken B."/>
            <person name="Zhang G."/>
            <person name="Irie N."/>
        </authorList>
    </citation>
    <scope>NUCLEOTIDE SEQUENCE [LARGE SCALE GENOMIC DNA]</scope>
    <source>
        <strain evidence="4">Daiwa-1</strain>
    </source>
</reference>
<keyword evidence="4" id="KW-1185">Reference proteome</keyword>
<dbReference type="AlphaFoldDB" id="K7GDP2"/>
<dbReference type="eggNOG" id="ENOG502R54U">
    <property type="taxonomic scope" value="Eukaryota"/>
</dbReference>
<organism evidence="3 4">
    <name type="scientific">Pelodiscus sinensis</name>
    <name type="common">Chinese softshell turtle</name>
    <name type="synonym">Trionyx sinensis</name>
    <dbReference type="NCBI Taxonomy" id="13735"/>
    <lineage>
        <taxon>Eukaryota</taxon>
        <taxon>Metazoa</taxon>
        <taxon>Chordata</taxon>
        <taxon>Craniata</taxon>
        <taxon>Vertebrata</taxon>
        <taxon>Euteleostomi</taxon>
        <taxon>Archelosauria</taxon>
        <taxon>Testudinata</taxon>
        <taxon>Testudines</taxon>
        <taxon>Cryptodira</taxon>
        <taxon>Trionychia</taxon>
        <taxon>Trionychidae</taxon>
        <taxon>Pelodiscus</taxon>
    </lineage>
</organism>
<dbReference type="InterPro" id="IPR003006">
    <property type="entry name" value="Ig/MHC_CS"/>
</dbReference>
<evidence type="ECO:0000313" key="3">
    <source>
        <dbReference type="Ensembl" id="ENSPSIP00000018403.1"/>
    </source>
</evidence>
<dbReference type="EMBL" id="AGCU01138048">
    <property type="status" value="NOT_ANNOTATED_CDS"/>
    <property type="molecule type" value="Genomic_DNA"/>
</dbReference>
<accession>K7GDP2</accession>
<name>K7GDP2_PELSI</name>
<dbReference type="STRING" id="13735.ENSPSIP00000018403"/>
<proteinExistence type="predicted"/>
<dbReference type="CDD" id="cd05768">
    <property type="entry name" value="IgC1_CH3_IgAGD_CH4_IgAEM"/>
    <property type="match status" value="1"/>
</dbReference>
<dbReference type="InterPro" id="IPR003597">
    <property type="entry name" value="Ig_C1-set"/>
</dbReference>
<feature type="domain" description="Ig-like" evidence="2">
    <location>
        <begin position="222"/>
        <end position="319"/>
    </location>
</feature>
<dbReference type="Gene3D" id="2.60.40.10">
    <property type="entry name" value="Immunoglobulins"/>
    <property type="match status" value="4"/>
</dbReference>
<dbReference type="InterPro" id="IPR050380">
    <property type="entry name" value="Immune_Resp_Modulators"/>
</dbReference>
<sequence>GPTSPSVFPLTSCVGEATTSQVTFGCLVKDYTPESVTVQWCPSVSTSGLRTYPSMLQTSSGLYSLSSQVTVPASSWESNTYRCTVGHQPTSFSLSRPKPLKPATLLPESFKPQPPMVQVYHSCTTKPSTIHLLCLISGFNPPPVTVEWLVDGVSGKLQGSTAPAKMDAGGQTFSTHSNVSISQKDWMEDKTYTCRVSHQRTKTTVEDNAHKCKDVTQCSRRILVFMVPPEPSELYAGGSPMLICLVVNLPNSTNLTVVWSQEKSGPVSSEPLTFSEQSNRTFTASSILPISESDWEKGENYTCKVEHSELPSPIIKSISKQQGKNSSPCVYLLHPHTEELSNNGDSVSLTCMVRGFYPEHISVKWMENKISSDSDKSVTTSPMKEGDGDSTYFLYSKMTINKASWNNGTIYTCMVIHEALKPNK</sequence>
<dbReference type="HOGENOM" id="CLU_030625_3_0_1"/>
<dbReference type="GeneTree" id="ENSGT00940000163076"/>
<dbReference type="PANTHER" id="PTHR23411">
    <property type="entry name" value="TAPASIN"/>
    <property type="match status" value="1"/>
</dbReference>
<dbReference type="Pfam" id="PF07654">
    <property type="entry name" value="C1-set"/>
    <property type="match status" value="4"/>
</dbReference>
<dbReference type="InterPro" id="IPR007110">
    <property type="entry name" value="Ig-like_dom"/>
</dbReference>
<feature type="domain" description="Ig-like" evidence="2">
    <location>
        <begin position="5"/>
        <end position="95"/>
    </location>
</feature>
<dbReference type="PROSITE" id="PS50835">
    <property type="entry name" value="IG_LIKE"/>
    <property type="match status" value="4"/>
</dbReference>
<protein>
    <recommendedName>
        <fullName evidence="2">Ig-like domain-containing protein</fullName>
    </recommendedName>
</protein>